<dbReference type="SMART" id="SM00387">
    <property type="entry name" value="HATPase_c"/>
    <property type="match status" value="1"/>
</dbReference>
<dbReference type="PANTHER" id="PTHR43719:SF30">
    <property type="entry name" value="TWO-COMPONENT SYSTEM RESPONSE REGULATOR"/>
    <property type="match status" value="1"/>
</dbReference>
<dbReference type="CDD" id="cd17546">
    <property type="entry name" value="REC_hyHK_CKI1_RcsC-like"/>
    <property type="match status" value="1"/>
</dbReference>
<dbReference type="PANTHER" id="PTHR43719">
    <property type="entry name" value="TWO-COMPONENT HISTIDINE KINASE"/>
    <property type="match status" value="1"/>
</dbReference>
<feature type="compositionally biased region" description="Low complexity" evidence="3">
    <location>
        <begin position="295"/>
        <end position="308"/>
    </location>
</feature>
<dbReference type="InterPro" id="IPR004358">
    <property type="entry name" value="Sig_transdc_His_kin-like_C"/>
</dbReference>
<feature type="domain" description="PAC" evidence="6">
    <location>
        <begin position="1236"/>
        <end position="1293"/>
    </location>
</feature>
<evidence type="ECO:0000256" key="1">
    <source>
        <dbReference type="ARBA" id="ARBA00022553"/>
    </source>
</evidence>
<evidence type="ECO:0000259" key="4">
    <source>
        <dbReference type="PROSITE" id="PS50109"/>
    </source>
</evidence>
<dbReference type="SUPFAM" id="SSF52172">
    <property type="entry name" value="CheY-like"/>
    <property type="match status" value="1"/>
</dbReference>
<feature type="region of interest" description="Disordered" evidence="3">
    <location>
        <begin position="282"/>
        <end position="336"/>
    </location>
</feature>
<dbReference type="PROSITE" id="PS50113">
    <property type="entry name" value="PAC"/>
    <property type="match status" value="1"/>
</dbReference>
<dbReference type="GO" id="GO:0000155">
    <property type="term" value="F:phosphorelay sensor kinase activity"/>
    <property type="evidence" value="ECO:0007669"/>
    <property type="project" value="InterPro"/>
</dbReference>
<dbReference type="Pfam" id="PF02518">
    <property type="entry name" value="HATPase_c"/>
    <property type="match status" value="1"/>
</dbReference>
<dbReference type="Gene3D" id="1.10.287.130">
    <property type="match status" value="1"/>
</dbReference>
<evidence type="ECO:0008006" key="9">
    <source>
        <dbReference type="Google" id="ProtNLM"/>
    </source>
</evidence>
<dbReference type="Proteomes" id="UP001273209">
    <property type="component" value="Unassembled WGS sequence"/>
</dbReference>
<dbReference type="SUPFAM" id="SSF47384">
    <property type="entry name" value="Homodimeric domain of signal transducing histidine kinase"/>
    <property type="match status" value="1"/>
</dbReference>
<dbReference type="InterPro" id="IPR050956">
    <property type="entry name" value="2C_system_His_kinase"/>
</dbReference>
<name>A0AAE1IKJ5_9HYPO</name>
<dbReference type="Gene3D" id="3.30.565.10">
    <property type="entry name" value="Histidine kinase-like ATPase, C-terminal domain"/>
    <property type="match status" value="1"/>
</dbReference>
<feature type="compositionally biased region" description="Polar residues" evidence="3">
    <location>
        <begin position="527"/>
        <end position="541"/>
    </location>
</feature>
<dbReference type="Pfam" id="PF26131">
    <property type="entry name" value="PAS-like"/>
    <property type="match status" value="1"/>
</dbReference>
<dbReference type="PROSITE" id="PS50110">
    <property type="entry name" value="RESPONSE_REGULATORY"/>
    <property type="match status" value="1"/>
</dbReference>
<feature type="region of interest" description="Disordered" evidence="3">
    <location>
        <begin position="414"/>
        <end position="446"/>
    </location>
</feature>
<evidence type="ECO:0000259" key="6">
    <source>
        <dbReference type="PROSITE" id="PS50113"/>
    </source>
</evidence>
<dbReference type="NCBIfam" id="TIGR00229">
    <property type="entry name" value="sensory_box"/>
    <property type="match status" value="1"/>
</dbReference>
<dbReference type="CDD" id="cd00082">
    <property type="entry name" value="HisKA"/>
    <property type="match status" value="1"/>
</dbReference>
<dbReference type="InterPro" id="IPR001789">
    <property type="entry name" value="Sig_transdc_resp-reg_receiver"/>
</dbReference>
<evidence type="ECO:0000313" key="7">
    <source>
        <dbReference type="EMBL" id="KAK4084554.1"/>
    </source>
</evidence>
<dbReference type="GeneID" id="87914305"/>
<accession>A0AAE1IKJ5</accession>
<dbReference type="PRINTS" id="PR00344">
    <property type="entry name" value="BCTRLSENSOR"/>
</dbReference>
<dbReference type="InterPro" id="IPR035965">
    <property type="entry name" value="PAS-like_dom_sf"/>
</dbReference>
<sequence length="1776" mass="195804">MPPPAPAEKKAVGFGGAPPRIPARPEPSLAMWELPEEIHLGAGRKRDALCFVLTTSTAAHLHSQTRRADQISSPTTRRPLLSGPSTIPGSTVDLEILWTSELSDLGSEALDRHSPPCTRVVLDKLRVCPDSPPVLARADPNTTAAGTYEYSSSRPSYHSHRPIVAIVCRAWALFACPPEAKTVGEKTLQRINAPLPTPSSTLAISISSPTRPRSLTRPRYRASRILGLGLHRKPALFQAFRLEPNPRPSLAFWHLRPPTGALMQEKDDTSADSIGFASASASARSPVSEPATAFPAAPVHHPSSAASSTRAPGAFDSGLPNPALASQDEAEAAASPRPLAAVLETASSPFRSSFAQSHLEHSRHHSAGRSAASWHTDSNNPDQSSSPSPAHPITALPSHRSYPSLNEALAASLSSADSIGKRQSRKVKDDQAMGSTPVKKARTGASPPRRLEMLSDAMFPLAHKAALQVSREDAVSPLFFSHAPARHFSRPQSVPVSDVASAILAHARNDDADPMTTLKLPRASVSSTNAALSGSTPSSMDMSAPSLSPDVRSLPPSLQMLQGVGVLELLEHDDRPTFLVDLANPANTQRPGLPIVYYNASLRASESLHGHLSPDQEDPATPDSMEDFNDFRSWVLTNGVDPHDTPSPTYEYRGITWLCTTLRRRFRFISGNITHHSTRQASPNAMMEEEEEGEVPMSGQDGSGDCLSTPATPAADIPEPQDYFGTATAKPTIEPMDTTDITPATGTIEPIYDINRRHPDDFTNQVLQSQPVRSTFDWTRIPYSDNLPEHIKLAKSVDWASTPLGPMSEWGYSLRAMANLVMGSPNPAAMYWGREYVSIYNAAFVALAGSKHPSLMGKRYGDAWFELNEEFSPIFKSAWESGQATMKNDDQLFINRHGFLEETFFSWSIIPLLGEEGEVVGLFNPSFENTRRRINERRMLTLREIGERTASAASVSEFWPQVRLGLAFNEYDLPFSMIYSIKDDAESEVSSLQSGSLPHSPQLILEGSPGVPEGHIAAPPTLDLRTSDEGFAPYVRQSLARGGTPVVLSEEDGTLPKHLIEGFEWRGFGDPCRTIVVFPVVPTTTGEAVTGFIVLGVNPRRPYDDDYKLFIHLLSRQLATSMASVLLFEEEIRRGQRAAHLAALDRQELSEQLWQRTQEAEELETKFTRMAEFAPVGMFIADPSGHINYCNDMWWQISRHSRSDQIGTAWMDSVRIEDKPGLMTAWTKLLEQKMTISVEFRFNCSQLCGDHTVDTWVLMSAFPEKDADGNLTSIFGCITDISSQKWAEKVQSERREEAVELKRQQENFIDITSHEMRNPLSAILQCVDQIANSIASFSAHSDKIEVDALLESCLDAANTINLCASHQKRIVDDILTLSKLDSNLLAVTPVDEQPIKVVHRTLKMFESELLAHDIDFEFRVDNSFETYGVTWAKLDPSRLRQVLINLLTNAIKFTQGREKRAITVSMCATKDISEITSQGTFYFERNDVQRTVGMDIDNEEEWGTGERFNIHCSVEDTGAGLGDEEMKVLFQRFSQASPRTHVQYGGSGLGLFISRILTEMQGGQIGVSSQKDAGSKFSFYVQSRKCLNPPSQYEHITPFKLERKIQSPPTHGQPASCPTSRSQSDAGRSPLFDVLIVEDNIVNQKVLQRQLRNYGNNTFVANHGKEALQTLQKSRFWAGQEQEGVDISVILMDLEMPVMDGMTCARKIRELEKEGTIIKHIPIIAVTAYARPEQIENAKAAGIDDVISKPFRIPELLPKIEELVGKYQSLSVSEDA</sequence>
<dbReference type="Gene3D" id="3.40.50.2300">
    <property type="match status" value="1"/>
</dbReference>
<organism evidence="7 8">
    <name type="scientific">Trichoderma aggressivum f. europaeum</name>
    <dbReference type="NCBI Taxonomy" id="173218"/>
    <lineage>
        <taxon>Eukaryota</taxon>
        <taxon>Fungi</taxon>
        <taxon>Dikarya</taxon>
        <taxon>Ascomycota</taxon>
        <taxon>Pezizomycotina</taxon>
        <taxon>Sordariomycetes</taxon>
        <taxon>Hypocreomycetidae</taxon>
        <taxon>Hypocreales</taxon>
        <taxon>Hypocreaceae</taxon>
        <taxon>Trichoderma</taxon>
    </lineage>
</organism>
<dbReference type="InterPro" id="IPR003661">
    <property type="entry name" value="HisK_dim/P_dom"/>
</dbReference>
<feature type="region of interest" description="Disordered" evidence="3">
    <location>
        <begin position="61"/>
        <end position="87"/>
    </location>
</feature>
<dbReference type="InterPro" id="IPR000014">
    <property type="entry name" value="PAS"/>
</dbReference>
<proteinExistence type="predicted"/>
<feature type="region of interest" description="Disordered" evidence="3">
    <location>
        <begin position="527"/>
        <end position="550"/>
    </location>
</feature>
<dbReference type="PROSITE" id="PS50109">
    <property type="entry name" value="HIS_KIN"/>
    <property type="match status" value="1"/>
</dbReference>
<dbReference type="CDD" id="cd00130">
    <property type="entry name" value="PAS"/>
    <property type="match status" value="1"/>
</dbReference>
<dbReference type="InterPro" id="IPR011006">
    <property type="entry name" value="CheY-like_superfamily"/>
</dbReference>
<dbReference type="EMBL" id="JAWRVG010000002">
    <property type="protein sequence ID" value="KAK4084554.1"/>
    <property type="molecule type" value="Genomic_DNA"/>
</dbReference>
<feature type="compositionally biased region" description="Low complexity" evidence="3">
    <location>
        <begin position="323"/>
        <end position="336"/>
    </location>
</feature>
<gene>
    <name evidence="7" type="ORF">Triagg1_1034</name>
</gene>
<dbReference type="SUPFAM" id="SSF55785">
    <property type="entry name" value="PYP-like sensor domain (PAS domain)"/>
    <property type="match status" value="1"/>
</dbReference>
<feature type="region of interest" description="Disordered" evidence="3">
    <location>
        <begin position="1605"/>
        <end position="1626"/>
    </location>
</feature>
<dbReference type="SMART" id="SM00448">
    <property type="entry name" value="REC"/>
    <property type="match status" value="1"/>
</dbReference>
<feature type="modified residue" description="4-aspartylphosphate" evidence="2">
    <location>
        <position position="1693"/>
    </location>
</feature>
<reference evidence="7" key="1">
    <citation type="submission" date="2023-11" db="EMBL/GenBank/DDBJ databases">
        <title>The genome sequences of three competitors of mushroom-forming fungi.</title>
        <authorList>
            <person name="Beijen E."/>
            <person name="Ohm R.A."/>
        </authorList>
    </citation>
    <scope>NUCLEOTIDE SEQUENCE</scope>
    <source>
        <strain evidence="7">CBS 100526</strain>
    </source>
</reference>
<keyword evidence="1 2" id="KW-0597">Phosphoprotein</keyword>
<dbReference type="SMART" id="SM00388">
    <property type="entry name" value="HisKA"/>
    <property type="match status" value="1"/>
</dbReference>
<feature type="domain" description="Response regulatory" evidence="5">
    <location>
        <begin position="1633"/>
        <end position="1764"/>
    </location>
</feature>
<dbReference type="Gene3D" id="3.30.450.20">
    <property type="entry name" value="PAS domain"/>
    <property type="match status" value="2"/>
</dbReference>
<evidence type="ECO:0000256" key="2">
    <source>
        <dbReference type="PROSITE-ProRule" id="PRU00169"/>
    </source>
</evidence>
<feature type="compositionally biased region" description="Low complexity" evidence="3">
    <location>
        <begin position="368"/>
        <end position="388"/>
    </location>
</feature>
<feature type="compositionally biased region" description="Polar residues" evidence="3">
    <location>
        <begin position="1616"/>
        <end position="1626"/>
    </location>
</feature>
<dbReference type="InterPro" id="IPR000700">
    <property type="entry name" value="PAS-assoc_C"/>
</dbReference>
<dbReference type="InterPro" id="IPR005467">
    <property type="entry name" value="His_kinase_dom"/>
</dbReference>
<protein>
    <recommendedName>
        <fullName evidence="9">Histidine kinase</fullName>
    </recommendedName>
</protein>
<comment type="caution">
    <text evidence="7">The sequence shown here is derived from an EMBL/GenBank/DDBJ whole genome shotgun (WGS) entry which is preliminary data.</text>
</comment>
<dbReference type="InterPro" id="IPR058846">
    <property type="entry name" value="PAS-like"/>
</dbReference>
<dbReference type="Pfam" id="PF00512">
    <property type="entry name" value="HisKA"/>
    <property type="match status" value="1"/>
</dbReference>
<dbReference type="Pfam" id="PF00072">
    <property type="entry name" value="Response_reg"/>
    <property type="match status" value="1"/>
</dbReference>
<feature type="region of interest" description="Disordered" evidence="3">
    <location>
        <begin position="1"/>
        <end position="24"/>
    </location>
</feature>
<evidence type="ECO:0000256" key="3">
    <source>
        <dbReference type="SAM" id="MobiDB-lite"/>
    </source>
</evidence>
<dbReference type="InterPro" id="IPR036890">
    <property type="entry name" value="HATPase_C_sf"/>
</dbReference>
<dbReference type="InterPro" id="IPR036097">
    <property type="entry name" value="HisK_dim/P_sf"/>
</dbReference>
<dbReference type="SUPFAM" id="SSF55874">
    <property type="entry name" value="ATPase domain of HSP90 chaperone/DNA topoisomerase II/histidine kinase"/>
    <property type="match status" value="1"/>
</dbReference>
<dbReference type="RefSeq" id="XP_062760258.1">
    <property type="nucleotide sequence ID" value="XM_062903983.1"/>
</dbReference>
<keyword evidence="8" id="KW-1185">Reference proteome</keyword>
<evidence type="ECO:0000313" key="8">
    <source>
        <dbReference type="Proteomes" id="UP001273209"/>
    </source>
</evidence>
<feature type="domain" description="Histidine kinase" evidence="4">
    <location>
        <begin position="1311"/>
        <end position="1585"/>
    </location>
</feature>
<evidence type="ECO:0000259" key="5">
    <source>
        <dbReference type="PROSITE" id="PS50110"/>
    </source>
</evidence>
<feature type="region of interest" description="Disordered" evidence="3">
    <location>
        <begin position="353"/>
        <end position="400"/>
    </location>
</feature>
<dbReference type="Pfam" id="PF13426">
    <property type="entry name" value="PAS_9"/>
    <property type="match status" value="1"/>
</dbReference>
<dbReference type="InterPro" id="IPR003594">
    <property type="entry name" value="HATPase_dom"/>
</dbReference>